<feature type="region of interest" description="Disordered" evidence="1">
    <location>
        <begin position="1"/>
        <end position="34"/>
    </location>
</feature>
<organism evidence="2 3">
    <name type="scientific">Plasmopara halstedii</name>
    <name type="common">Downy mildew of sunflower</name>
    <dbReference type="NCBI Taxonomy" id="4781"/>
    <lineage>
        <taxon>Eukaryota</taxon>
        <taxon>Sar</taxon>
        <taxon>Stramenopiles</taxon>
        <taxon>Oomycota</taxon>
        <taxon>Peronosporomycetes</taxon>
        <taxon>Peronosporales</taxon>
        <taxon>Peronosporaceae</taxon>
        <taxon>Plasmopara</taxon>
    </lineage>
</organism>
<accession>A0A0P1B262</accession>
<evidence type="ECO:0000313" key="3">
    <source>
        <dbReference type="Proteomes" id="UP000054928"/>
    </source>
</evidence>
<feature type="compositionally biased region" description="Polar residues" evidence="1">
    <location>
        <begin position="12"/>
        <end position="30"/>
    </location>
</feature>
<keyword evidence="3" id="KW-1185">Reference proteome</keyword>
<dbReference type="AlphaFoldDB" id="A0A0P1B262"/>
<protein>
    <submittedName>
        <fullName evidence="2">Uncharacterized protein</fullName>
    </submittedName>
</protein>
<dbReference type="RefSeq" id="XP_024583854.1">
    <property type="nucleotide sequence ID" value="XM_024718458.1"/>
</dbReference>
<dbReference type="GeneID" id="36399411"/>
<evidence type="ECO:0000256" key="1">
    <source>
        <dbReference type="SAM" id="MobiDB-lite"/>
    </source>
</evidence>
<dbReference type="OrthoDB" id="153948at2759"/>
<dbReference type="EMBL" id="CCYD01002589">
    <property type="protein sequence ID" value="CEG47485.1"/>
    <property type="molecule type" value="Genomic_DNA"/>
</dbReference>
<name>A0A0P1B262_PLAHL</name>
<dbReference type="OMA" id="LPNTWTF"/>
<dbReference type="Proteomes" id="UP000054928">
    <property type="component" value="Unassembled WGS sequence"/>
</dbReference>
<evidence type="ECO:0000313" key="2">
    <source>
        <dbReference type="EMBL" id="CEG47485.1"/>
    </source>
</evidence>
<reference evidence="3" key="1">
    <citation type="submission" date="2014-09" db="EMBL/GenBank/DDBJ databases">
        <authorList>
            <person name="Sharma Rahul"/>
            <person name="Thines Marco"/>
        </authorList>
    </citation>
    <scope>NUCLEOTIDE SEQUENCE [LARGE SCALE GENOMIC DNA]</scope>
</reference>
<proteinExistence type="predicted"/>
<sequence>MKNKEELDKAMNSGQAEQVAQSVPSPSTEPISPRDIKLVRHTRRCNGREVCSCMLRVESAYFQRNLVGKAAAKKRLRDAAVVPVAVKSRKKGYRKVTHIQQLNYELKLHIAMFLSPVGLSRLGQTNSSLKRDVNFMAKQVVGKFLAQATPYNLLKQIEPKAMESWSQLMHNQMRCVHKMFVYYTGYKTGLMRQQFPQWAFGVVDVDPNEPHRTILPNTWTFFGHSPWIRRRGNGKDGEWNLTKKYATKKVPTDFVANVKAWASSLRPGSMLTTAYQNAGSTEPAWWEAQAWYIWRGDGKQCPANVYDPETNTCVRVHPDDLLDHFRTHPMHVVDVSTKPGSLCQRCANQKRTFKL</sequence>